<keyword evidence="3" id="KW-1185">Reference proteome</keyword>
<dbReference type="InterPro" id="IPR036259">
    <property type="entry name" value="MFS_trans_sf"/>
</dbReference>
<feature type="transmembrane region" description="Helical" evidence="1">
    <location>
        <begin position="266"/>
        <end position="283"/>
    </location>
</feature>
<evidence type="ECO:0000313" key="3">
    <source>
        <dbReference type="Proteomes" id="UP001596395"/>
    </source>
</evidence>
<evidence type="ECO:0000256" key="1">
    <source>
        <dbReference type="SAM" id="Phobius"/>
    </source>
</evidence>
<feature type="transmembrane region" description="Helical" evidence="1">
    <location>
        <begin position="77"/>
        <end position="95"/>
    </location>
</feature>
<name>A0ABD5VF21_9EURY</name>
<feature type="transmembrane region" description="Helical" evidence="1">
    <location>
        <begin position="145"/>
        <end position="164"/>
    </location>
</feature>
<feature type="transmembrane region" description="Helical" evidence="1">
    <location>
        <begin position="18"/>
        <end position="38"/>
    </location>
</feature>
<protein>
    <submittedName>
        <fullName evidence="2">MFS transporter</fullName>
    </submittedName>
</protein>
<accession>A0ABD5VF21</accession>
<evidence type="ECO:0000313" key="2">
    <source>
        <dbReference type="EMBL" id="MFC6954085.1"/>
    </source>
</evidence>
<reference evidence="2 3" key="1">
    <citation type="journal article" date="2019" name="Int. J. Syst. Evol. Microbiol.">
        <title>The Global Catalogue of Microorganisms (GCM) 10K type strain sequencing project: providing services to taxonomists for standard genome sequencing and annotation.</title>
        <authorList>
            <consortium name="The Broad Institute Genomics Platform"/>
            <consortium name="The Broad Institute Genome Sequencing Center for Infectious Disease"/>
            <person name="Wu L."/>
            <person name="Ma J."/>
        </authorList>
    </citation>
    <scope>NUCLEOTIDE SEQUENCE [LARGE SCALE GENOMIC DNA]</scope>
    <source>
        <strain evidence="2 3">GX26</strain>
    </source>
</reference>
<gene>
    <name evidence="2" type="ORF">ACFQGB_14550</name>
</gene>
<organism evidence="2 3">
    <name type="scientific">Halorubellus litoreus</name>
    <dbReference type="NCBI Taxonomy" id="755308"/>
    <lineage>
        <taxon>Archaea</taxon>
        <taxon>Methanobacteriati</taxon>
        <taxon>Methanobacteriota</taxon>
        <taxon>Stenosarchaea group</taxon>
        <taxon>Halobacteria</taxon>
        <taxon>Halobacteriales</taxon>
        <taxon>Halorubellaceae</taxon>
        <taxon>Halorubellus</taxon>
    </lineage>
</organism>
<dbReference type="SUPFAM" id="SSF103473">
    <property type="entry name" value="MFS general substrate transporter"/>
    <property type="match status" value="1"/>
</dbReference>
<feature type="transmembrane region" description="Helical" evidence="1">
    <location>
        <begin position="44"/>
        <end position="65"/>
    </location>
</feature>
<feature type="transmembrane region" description="Helical" evidence="1">
    <location>
        <begin position="377"/>
        <end position="398"/>
    </location>
</feature>
<dbReference type="PANTHER" id="PTHR23530">
    <property type="entry name" value="TRANSPORT PROTEIN-RELATED"/>
    <property type="match status" value="1"/>
</dbReference>
<dbReference type="InterPro" id="IPR011701">
    <property type="entry name" value="MFS"/>
</dbReference>
<keyword evidence="1" id="KW-0472">Membrane</keyword>
<keyword evidence="1" id="KW-0812">Transmembrane</keyword>
<dbReference type="Pfam" id="PF07690">
    <property type="entry name" value="MFS_1"/>
    <property type="match status" value="1"/>
</dbReference>
<proteinExistence type="predicted"/>
<dbReference type="EMBL" id="JBHSXN010000002">
    <property type="protein sequence ID" value="MFC6954085.1"/>
    <property type="molecule type" value="Genomic_DNA"/>
</dbReference>
<keyword evidence="1" id="KW-1133">Transmembrane helix</keyword>
<dbReference type="RefSeq" id="WP_336351027.1">
    <property type="nucleotide sequence ID" value="NZ_JAZAQL010000002.1"/>
</dbReference>
<dbReference type="AlphaFoldDB" id="A0ABD5VF21"/>
<dbReference type="InterPro" id="IPR053160">
    <property type="entry name" value="MFS_DHA3_Transporter"/>
</dbReference>
<dbReference type="PANTHER" id="PTHR23530:SF1">
    <property type="entry name" value="PERMEASE, MAJOR FACILITATOR SUPERFAMILY-RELATED"/>
    <property type="match status" value="1"/>
</dbReference>
<feature type="transmembrane region" description="Helical" evidence="1">
    <location>
        <begin position="228"/>
        <end position="246"/>
    </location>
</feature>
<feature type="transmembrane region" description="Helical" evidence="1">
    <location>
        <begin position="170"/>
        <end position="187"/>
    </location>
</feature>
<dbReference type="Gene3D" id="1.20.1250.20">
    <property type="entry name" value="MFS general substrate transporter like domains"/>
    <property type="match status" value="1"/>
</dbReference>
<feature type="transmembrane region" description="Helical" evidence="1">
    <location>
        <begin position="295"/>
        <end position="323"/>
    </location>
</feature>
<dbReference type="Proteomes" id="UP001596395">
    <property type="component" value="Unassembled WGS sequence"/>
</dbReference>
<sequence length="415" mass="42163">MRTPSLPSRPPRVVATYYAYRATATFGFFWPIFTVFLLSRDLSYTQIALLGSLSAAVSVLGELPTGYVGDRVGRRNSLLLGAVARATSVYALAFAETFPGFVALYVAWAVGGAFTSGAGDAWLYDVLDDRLDASAFTRVRGRGGAVNMIVSAASMLAAGVLYAADPRLPFLVGGTVNALGIPVLLSMPRVDATRDGDAGGDSDGDAGGDHLGVRDAARIVRTQLLRPPVRSVVVGVALCFGVVGAADTYVQPIAVDAVGLSELALGPLYAGFSVVAAVASYHADRLERTVGTAGVLVGLPVVVGVALVVPAAVAPVLAVPAFVAMKGAREALAPVASGYLNEHVDSVGRATGLSAAAMCYGTVRLVLKPVGGVVADALGPLATVAGLGAFLAAGVLVVRGVAALRSTPDADPARA</sequence>
<feature type="transmembrane region" description="Helical" evidence="1">
    <location>
        <begin position="101"/>
        <end position="124"/>
    </location>
</feature>
<comment type="caution">
    <text evidence="2">The sequence shown here is derived from an EMBL/GenBank/DDBJ whole genome shotgun (WGS) entry which is preliminary data.</text>
</comment>